<dbReference type="InterPro" id="IPR036770">
    <property type="entry name" value="Ankyrin_rpt-contain_sf"/>
</dbReference>
<dbReference type="PANTHER" id="PTHR24134">
    <property type="entry name" value="ANKYRIN REPEAT-CONTAINING PROTEIN DDB_G0279043"/>
    <property type="match status" value="1"/>
</dbReference>
<proteinExistence type="predicted"/>
<feature type="repeat" description="ANK" evidence="3">
    <location>
        <begin position="229"/>
        <end position="261"/>
    </location>
</feature>
<organism evidence="4 5">
    <name type="scientific">Penicillium cosmopolitanum</name>
    <dbReference type="NCBI Taxonomy" id="1131564"/>
    <lineage>
        <taxon>Eukaryota</taxon>
        <taxon>Fungi</taxon>
        <taxon>Dikarya</taxon>
        <taxon>Ascomycota</taxon>
        <taxon>Pezizomycotina</taxon>
        <taxon>Eurotiomycetes</taxon>
        <taxon>Eurotiomycetidae</taxon>
        <taxon>Eurotiales</taxon>
        <taxon>Aspergillaceae</taxon>
        <taxon>Penicillium</taxon>
    </lineage>
</organism>
<protein>
    <recommendedName>
        <fullName evidence="6">F-box domain-containing protein</fullName>
    </recommendedName>
</protein>
<dbReference type="InterPro" id="IPR002110">
    <property type="entry name" value="Ankyrin_rpt"/>
</dbReference>
<feature type="repeat" description="ANK" evidence="3">
    <location>
        <begin position="200"/>
        <end position="228"/>
    </location>
</feature>
<evidence type="ECO:0000256" key="2">
    <source>
        <dbReference type="ARBA" id="ARBA00023043"/>
    </source>
</evidence>
<dbReference type="Gene3D" id="1.25.40.20">
    <property type="entry name" value="Ankyrin repeat-containing domain"/>
    <property type="match status" value="3"/>
</dbReference>
<dbReference type="PANTHER" id="PTHR24134:SF9">
    <property type="entry name" value="ANKYRIN REPEAT AND SOCS BOX PROTEIN 8"/>
    <property type="match status" value="1"/>
</dbReference>
<comment type="caution">
    <text evidence="4">The sequence shown here is derived from an EMBL/GenBank/DDBJ whole genome shotgun (WGS) entry which is preliminary data.</text>
</comment>
<dbReference type="SMART" id="SM00248">
    <property type="entry name" value="ANK"/>
    <property type="match status" value="6"/>
</dbReference>
<dbReference type="Proteomes" id="UP001147747">
    <property type="component" value="Unassembled WGS sequence"/>
</dbReference>
<evidence type="ECO:0008006" key="6">
    <source>
        <dbReference type="Google" id="ProtNLM"/>
    </source>
</evidence>
<sequence length="284" mass="31348">MTKLSLVTLPAEIIWLIGGQLKTEKDISALMRANTVLYRLLLRNLYKRNIDQSGSSALVWCSMKGSEESVRLLVSMRANVDCAYRFPGQSEWDSAAPLHVAANERIAKILLDHGANINIVSYRGDTALHRAAVNRHLALASFLLDRGININVSGHIDRSSYCICHTALHLAVQNQDYRMARLFIEWGADLEIKNGFWERPLHLAVSKNCESITKLLIDYGADLNAQDFFQQTPLHGAVASGNVSLARVLVVHGSCLALKDNKGQTASDIATQNGNGEMLDILNL</sequence>
<evidence type="ECO:0000313" key="4">
    <source>
        <dbReference type="EMBL" id="KAJ5376060.1"/>
    </source>
</evidence>
<evidence type="ECO:0000313" key="5">
    <source>
        <dbReference type="Proteomes" id="UP001147747"/>
    </source>
</evidence>
<dbReference type="Pfam" id="PF00023">
    <property type="entry name" value="Ank"/>
    <property type="match status" value="1"/>
</dbReference>
<dbReference type="SUPFAM" id="SSF48403">
    <property type="entry name" value="Ankyrin repeat"/>
    <property type="match status" value="1"/>
</dbReference>
<dbReference type="GeneID" id="81376563"/>
<dbReference type="PRINTS" id="PR01415">
    <property type="entry name" value="ANKYRIN"/>
</dbReference>
<gene>
    <name evidence="4" type="ORF">N7509_012946</name>
</gene>
<feature type="repeat" description="ANK" evidence="3">
    <location>
        <begin position="123"/>
        <end position="155"/>
    </location>
</feature>
<dbReference type="PROSITE" id="PS50088">
    <property type="entry name" value="ANK_REPEAT"/>
    <property type="match status" value="4"/>
</dbReference>
<reference evidence="4" key="2">
    <citation type="journal article" date="2023" name="IMA Fungus">
        <title>Comparative genomic study of the Penicillium genus elucidates a diverse pangenome and 15 lateral gene transfer events.</title>
        <authorList>
            <person name="Petersen C."/>
            <person name="Sorensen T."/>
            <person name="Nielsen M.R."/>
            <person name="Sondergaard T.E."/>
            <person name="Sorensen J.L."/>
            <person name="Fitzpatrick D.A."/>
            <person name="Frisvad J.C."/>
            <person name="Nielsen K.L."/>
        </authorList>
    </citation>
    <scope>NUCLEOTIDE SEQUENCE</scope>
    <source>
        <strain evidence="4">IBT 29677</strain>
    </source>
</reference>
<dbReference type="AlphaFoldDB" id="A0A9W9VE07"/>
<name>A0A9W9VE07_9EURO</name>
<evidence type="ECO:0000256" key="1">
    <source>
        <dbReference type="ARBA" id="ARBA00022737"/>
    </source>
</evidence>
<reference evidence="4" key="1">
    <citation type="submission" date="2022-12" db="EMBL/GenBank/DDBJ databases">
        <authorList>
            <person name="Petersen C."/>
        </authorList>
    </citation>
    <scope>NUCLEOTIDE SEQUENCE</scope>
    <source>
        <strain evidence="4">IBT 29677</strain>
    </source>
</reference>
<dbReference type="EMBL" id="JAPZBU010000012">
    <property type="protein sequence ID" value="KAJ5376060.1"/>
    <property type="molecule type" value="Genomic_DNA"/>
</dbReference>
<dbReference type="OrthoDB" id="4325872at2759"/>
<dbReference type="RefSeq" id="XP_056481090.1">
    <property type="nucleotide sequence ID" value="XM_056637583.1"/>
</dbReference>
<feature type="repeat" description="ANK" evidence="3">
    <location>
        <begin position="166"/>
        <end position="195"/>
    </location>
</feature>
<evidence type="ECO:0000256" key="3">
    <source>
        <dbReference type="PROSITE-ProRule" id="PRU00023"/>
    </source>
</evidence>
<keyword evidence="5" id="KW-1185">Reference proteome</keyword>
<dbReference type="Pfam" id="PF12796">
    <property type="entry name" value="Ank_2"/>
    <property type="match status" value="2"/>
</dbReference>
<accession>A0A9W9VE07</accession>
<keyword evidence="2 3" id="KW-0040">ANK repeat</keyword>
<dbReference type="PROSITE" id="PS50297">
    <property type="entry name" value="ANK_REP_REGION"/>
    <property type="match status" value="4"/>
</dbReference>
<keyword evidence="1" id="KW-0677">Repeat</keyword>